<dbReference type="NCBIfam" id="TIGR01383">
    <property type="entry name" value="not_thiJ"/>
    <property type="match status" value="1"/>
</dbReference>
<reference evidence="2" key="2">
    <citation type="journal article" date="2021" name="PeerJ">
        <title>Extensive microbial diversity within the chicken gut microbiome revealed by metagenomics and culture.</title>
        <authorList>
            <person name="Gilroy R."/>
            <person name="Ravi A."/>
            <person name="Getino M."/>
            <person name="Pursley I."/>
            <person name="Horton D.L."/>
            <person name="Alikhan N.F."/>
            <person name="Baker D."/>
            <person name="Gharbi K."/>
            <person name="Hall N."/>
            <person name="Watson M."/>
            <person name="Adriaenssens E.M."/>
            <person name="Foster-Nyarko E."/>
            <person name="Jarju S."/>
            <person name="Secka A."/>
            <person name="Antonio M."/>
            <person name="Oren A."/>
            <person name="Chaudhuri R.R."/>
            <person name="La Ragione R."/>
            <person name="Hildebrand F."/>
            <person name="Pallen M.J."/>
        </authorList>
    </citation>
    <scope>NUCLEOTIDE SEQUENCE</scope>
    <source>
        <strain evidence="2">CHK176-22527</strain>
    </source>
</reference>
<protein>
    <submittedName>
        <fullName evidence="2">DJ-1/PfpI family protein</fullName>
    </submittedName>
</protein>
<reference evidence="2" key="1">
    <citation type="submission" date="2020-10" db="EMBL/GenBank/DDBJ databases">
        <authorList>
            <person name="Gilroy R."/>
        </authorList>
    </citation>
    <scope>NUCLEOTIDE SEQUENCE</scope>
    <source>
        <strain evidence="2">CHK176-22527</strain>
    </source>
</reference>
<dbReference type="PANTHER" id="PTHR48094">
    <property type="entry name" value="PROTEIN/NUCLEIC ACID DEGLYCASE DJ-1-RELATED"/>
    <property type="match status" value="1"/>
</dbReference>
<dbReference type="EMBL" id="DVLX01000031">
    <property type="protein sequence ID" value="HIT99218.1"/>
    <property type="molecule type" value="Genomic_DNA"/>
</dbReference>
<dbReference type="GO" id="GO:0005737">
    <property type="term" value="C:cytoplasm"/>
    <property type="evidence" value="ECO:0007669"/>
    <property type="project" value="TreeGrafter"/>
</dbReference>
<gene>
    <name evidence="2" type="ORF">IAD12_03070</name>
</gene>
<dbReference type="SUPFAM" id="SSF52317">
    <property type="entry name" value="Class I glutamine amidotransferase-like"/>
    <property type="match status" value="1"/>
</dbReference>
<dbReference type="InterPro" id="IPR050325">
    <property type="entry name" value="Prot/Nucl_acid_deglycase"/>
</dbReference>
<dbReference type="Proteomes" id="UP000824159">
    <property type="component" value="Unassembled WGS sequence"/>
</dbReference>
<organism evidence="2 3">
    <name type="scientific">Candidatus Allocopromorpha excrementavium</name>
    <dbReference type="NCBI Taxonomy" id="2840741"/>
    <lineage>
        <taxon>Bacteria</taxon>
        <taxon>Bacillati</taxon>
        <taxon>Bacillota</taxon>
        <taxon>Clostridia</taxon>
        <taxon>Eubacteriales</taxon>
        <taxon>Eubacteriaceae</taxon>
        <taxon>Eubacteriaceae incertae sedis</taxon>
        <taxon>Candidatus Allocopromorpha</taxon>
    </lineage>
</organism>
<dbReference type="CDD" id="cd03135">
    <property type="entry name" value="GATase1_DJ-1"/>
    <property type="match status" value="1"/>
</dbReference>
<sequence>MVYVHLADGFEEVEALTAVDVLKRAGVDVKMVSVTGEKTVTGTHGIKVCADVIFEEADYDGCSMIVLPGGLPGAENLKNHTGLNEKIDEFIQQGKDLAAICAAPMVLGAHAQLSGKSATIYPGMENQLGSLTPVSAETVQDGNIITGKGPAFAMKFALALVEHIRGVDAAKEVADGLLYAVMR</sequence>
<dbReference type="InterPro" id="IPR006287">
    <property type="entry name" value="DJ-1"/>
</dbReference>
<dbReference type="InterPro" id="IPR002818">
    <property type="entry name" value="DJ-1/PfpI"/>
</dbReference>
<name>A0A9D1HC57_9FIRM</name>
<evidence type="ECO:0000313" key="2">
    <source>
        <dbReference type="EMBL" id="HIT99218.1"/>
    </source>
</evidence>
<evidence type="ECO:0000259" key="1">
    <source>
        <dbReference type="Pfam" id="PF01965"/>
    </source>
</evidence>
<comment type="caution">
    <text evidence="2">The sequence shown here is derived from an EMBL/GenBank/DDBJ whole genome shotgun (WGS) entry which is preliminary data.</text>
</comment>
<accession>A0A9D1HC57</accession>
<dbReference type="Gene3D" id="3.40.50.880">
    <property type="match status" value="1"/>
</dbReference>
<evidence type="ECO:0000313" key="3">
    <source>
        <dbReference type="Proteomes" id="UP000824159"/>
    </source>
</evidence>
<dbReference type="Pfam" id="PF01965">
    <property type="entry name" value="DJ-1_PfpI"/>
    <property type="match status" value="1"/>
</dbReference>
<dbReference type="AlphaFoldDB" id="A0A9D1HC57"/>
<dbReference type="PANTHER" id="PTHR48094:SF12">
    <property type="entry name" value="PARKINSON DISEASE PROTEIN 7 HOMOLOG"/>
    <property type="match status" value="1"/>
</dbReference>
<feature type="domain" description="DJ-1/PfpI" evidence="1">
    <location>
        <begin position="2"/>
        <end position="162"/>
    </location>
</feature>
<dbReference type="InterPro" id="IPR029062">
    <property type="entry name" value="Class_I_gatase-like"/>
</dbReference>
<proteinExistence type="predicted"/>